<sequence>MSVLNFSYATIKDAEKFGEYVLAAKVLLDQAGVEVVVRGNCVGAFRGDKAEEHVTAVFRYRDVEAVERFYASPAYLELVPLRDEACEMTIVLYDEQV</sequence>
<dbReference type="Gene3D" id="3.30.70.100">
    <property type="match status" value="1"/>
</dbReference>
<evidence type="ECO:0000313" key="3">
    <source>
        <dbReference type="Proteomes" id="UP000073601"/>
    </source>
</evidence>
<organism evidence="2 3">
    <name type="scientific">Grimontia marina</name>
    <dbReference type="NCBI Taxonomy" id="646534"/>
    <lineage>
        <taxon>Bacteria</taxon>
        <taxon>Pseudomonadati</taxon>
        <taxon>Pseudomonadota</taxon>
        <taxon>Gammaproteobacteria</taxon>
        <taxon>Vibrionales</taxon>
        <taxon>Vibrionaceae</taxon>
        <taxon>Grimontia</taxon>
    </lineage>
</organism>
<reference evidence="3" key="1">
    <citation type="submission" date="2016-02" db="EMBL/GenBank/DDBJ databases">
        <authorList>
            <person name="Rodrigo-Torres Lidia"/>
            <person name="Arahal R.David."/>
        </authorList>
    </citation>
    <scope>NUCLEOTIDE SEQUENCE [LARGE SCALE GENOMIC DNA]</scope>
    <source>
        <strain evidence="3">CECT 8713</strain>
    </source>
</reference>
<evidence type="ECO:0000259" key="1">
    <source>
        <dbReference type="Pfam" id="PF07045"/>
    </source>
</evidence>
<dbReference type="SUPFAM" id="SSF54909">
    <property type="entry name" value="Dimeric alpha+beta barrel"/>
    <property type="match status" value="1"/>
</dbReference>
<accession>A0A128F0U5</accession>
<dbReference type="AlphaFoldDB" id="A0A128F0U5"/>
<dbReference type="RefSeq" id="WP_046307184.1">
    <property type="nucleotide sequence ID" value="NZ_CAWRCI010000009.1"/>
</dbReference>
<name>A0A128F0U5_9GAMM</name>
<dbReference type="Proteomes" id="UP000073601">
    <property type="component" value="Unassembled WGS sequence"/>
</dbReference>
<feature type="domain" description="DUF1330" evidence="1">
    <location>
        <begin position="9"/>
        <end position="93"/>
    </location>
</feature>
<keyword evidence="3" id="KW-1185">Reference proteome</keyword>
<gene>
    <name evidence="2" type="ORF">GMA8713_01362</name>
</gene>
<evidence type="ECO:0000313" key="2">
    <source>
        <dbReference type="EMBL" id="CZF80407.1"/>
    </source>
</evidence>
<dbReference type="EMBL" id="FIZY01000009">
    <property type="protein sequence ID" value="CZF80407.1"/>
    <property type="molecule type" value="Genomic_DNA"/>
</dbReference>
<dbReference type="InterPro" id="IPR011008">
    <property type="entry name" value="Dimeric_a/b-barrel"/>
</dbReference>
<dbReference type="OrthoDB" id="9806380at2"/>
<proteinExistence type="predicted"/>
<dbReference type="InterPro" id="IPR010753">
    <property type="entry name" value="DUF1330"/>
</dbReference>
<protein>
    <recommendedName>
        <fullName evidence="1">DUF1330 domain-containing protein</fullName>
    </recommendedName>
</protein>
<dbReference type="Pfam" id="PF07045">
    <property type="entry name" value="DUF1330"/>
    <property type="match status" value="1"/>
</dbReference>